<feature type="domain" description="tRNA methyltransferase TRMD/TRM10-type" evidence="18">
    <location>
        <begin position="1"/>
        <end position="224"/>
    </location>
</feature>
<dbReference type="PANTHER" id="PTHR46417:SF1">
    <property type="entry name" value="TRNA (GUANINE-N(1)-)-METHYLTRANSFERASE"/>
    <property type="match status" value="1"/>
</dbReference>
<dbReference type="InterPro" id="IPR002649">
    <property type="entry name" value="tRNA_m1G_MeTrfase_TrmD"/>
</dbReference>
<evidence type="ECO:0000256" key="3">
    <source>
        <dbReference type="ARBA" id="ARBA00007630"/>
    </source>
</evidence>
<evidence type="ECO:0000256" key="11">
    <source>
        <dbReference type="ARBA" id="ARBA00022694"/>
    </source>
</evidence>
<gene>
    <name evidence="15" type="primary">trmD</name>
    <name evidence="19" type="ORF">CfP315_0060</name>
</gene>
<evidence type="ECO:0000256" key="16">
    <source>
        <dbReference type="PIRSR" id="PIRSR000386-1"/>
    </source>
</evidence>
<dbReference type="InterPro" id="IPR016009">
    <property type="entry name" value="tRNA_MeTrfase_TRMD/TRM10"/>
</dbReference>
<evidence type="ECO:0000256" key="4">
    <source>
        <dbReference type="ARBA" id="ARBA00011738"/>
    </source>
</evidence>
<dbReference type="KEGG" id="ips:CfP315_0060"/>
<sequence length="225" mass="26219">MNIDIVTLFPEICKNVMSIGIMKKSLLKKVLDINYHQLRDFSDNKHKRIDDTPYGGGGGMIIKPQPIYDCFKHIVSIRKVRPYLIFMSPRGRVFNQKIAKELTFFKNITFMCGRYEGIDERVIEEIADEQISIGDYVISGGELPALIIIDAVVRLLPNVLSKNTKKEEESHFRKLLEFPQYTKPKVWHNREVPEILLTGNHEKIKKWKKEESINYTKKNRPDLLS</sequence>
<dbReference type="InterPro" id="IPR023148">
    <property type="entry name" value="tRNA_m1G_MeTrfase_C_sf"/>
</dbReference>
<evidence type="ECO:0000256" key="10">
    <source>
        <dbReference type="ARBA" id="ARBA00022691"/>
    </source>
</evidence>
<dbReference type="Pfam" id="PF01746">
    <property type="entry name" value="tRNA_m1G_MT"/>
    <property type="match status" value="1"/>
</dbReference>
<evidence type="ECO:0000256" key="6">
    <source>
        <dbReference type="ARBA" id="ARBA00014679"/>
    </source>
</evidence>
<comment type="subcellular location">
    <subcellularLocation>
        <location evidence="2 15 17">Cytoplasm</location>
    </subcellularLocation>
</comment>
<feature type="binding site" evidence="15 16">
    <location>
        <position position="113"/>
    </location>
    <ligand>
        <name>S-adenosyl-L-methionine</name>
        <dbReference type="ChEBI" id="CHEBI:59789"/>
    </ligand>
</feature>
<evidence type="ECO:0000256" key="13">
    <source>
        <dbReference type="ARBA" id="ARBA00033392"/>
    </source>
</evidence>
<dbReference type="CDD" id="cd18080">
    <property type="entry name" value="TrmD-like"/>
    <property type="match status" value="1"/>
</dbReference>
<dbReference type="AlphaFoldDB" id="A0AA48I7M0"/>
<comment type="subunit">
    <text evidence="4 15 17">Homodimer.</text>
</comment>
<dbReference type="GO" id="GO:0005829">
    <property type="term" value="C:cytosol"/>
    <property type="evidence" value="ECO:0007669"/>
    <property type="project" value="TreeGrafter"/>
</dbReference>
<evidence type="ECO:0000256" key="12">
    <source>
        <dbReference type="ARBA" id="ARBA00029736"/>
    </source>
</evidence>
<dbReference type="GO" id="GO:0002939">
    <property type="term" value="P:tRNA N1-guanine methylation"/>
    <property type="evidence" value="ECO:0007669"/>
    <property type="project" value="TreeGrafter"/>
</dbReference>
<evidence type="ECO:0000256" key="17">
    <source>
        <dbReference type="RuleBase" id="RU003464"/>
    </source>
</evidence>
<dbReference type="Gene3D" id="3.40.1280.10">
    <property type="match status" value="1"/>
</dbReference>
<protein>
    <recommendedName>
        <fullName evidence="6 15">tRNA (guanine-N(1)-)-methyltransferase</fullName>
        <ecNumber evidence="5 15">2.1.1.228</ecNumber>
    </recommendedName>
    <alternativeName>
        <fullName evidence="12 15">M1G-methyltransferase</fullName>
    </alternativeName>
    <alternativeName>
        <fullName evidence="13 15">tRNA [GM37] methyltransferase</fullName>
    </alternativeName>
</protein>
<evidence type="ECO:0000256" key="14">
    <source>
        <dbReference type="ARBA" id="ARBA00047783"/>
    </source>
</evidence>
<feature type="binding site" evidence="15 16">
    <location>
        <begin position="133"/>
        <end position="138"/>
    </location>
    <ligand>
        <name>S-adenosyl-L-methionine</name>
        <dbReference type="ChEBI" id="CHEBI:59789"/>
    </ligand>
</feature>
<keyword evidence="8 15" id="KW-0489">Methyltransferase</keyword>
<dbReference type="EC" id="2.1.1.228" evidence="5 15"/>
<proteinExistence type="inferred from homology"/>
<dbReference type="SUPFAM" id="SSF75217">
    <property type="entry name" value="alpha/beta knot"/>
    <property type="match status" value="1"/>
</dbReference>
<keyword evidence="9 15" id="KW-0808">Transferase</keyword>
<evidence type="ECO:0000313" key="19">
    <source>
        <dbReference type="EMBL" id="BED91568.1"/>
    </source>
</evidence>
<evidence type="ECO:0000256" key="9">
    <source>
        <dbReference type="ARBA" id="ARBA00022679"/>
    </source>
</evidence>
<name>A0AA48I7M0_9FIRM</name>
<evidence type="ECO:0000256" key="5">
    <source>
        <dbReference type="ARBA" id="ARBA00012807"/>
    </source>
</evidence>
<evidence type="ECO:0000256" key="8">
    <source>
        <dbReference type="ARBA" id="ARBA00022603"/>
    </source>
</evidence>
<comment type="catalytic activity">
    <reaction evidence="14 15 17">
        <text>guanosine(37) in tRNA + S-adenosyl-L-methionine = N(1)-methylguanosine(37) in tRNA + S-adenosyl-L-homocysteine + H(+)</text>
        <dbReference type="Rhea" id="RHEA:36899"/>
        <dbReference type="Rhea" id="RHEA-COMP:10145"/>
        <dbReference type="Rhea" id="RHEA-COMP:10147"/>
        <dbReference type="ChEBI" id="CHEBI:15378"/>
        <dbReference type="ChEBI" id="CHEBI:57856"/>
        <dbReference type="ChEBI" id="CHEBI:59789"/>
        <dbReference type="ChEBI" id="CHEBI:73542"/>
        <dbReference type="ChEBI" id="CHEBI:74269"/>
        <dbReference type="EC" id="2.1.1.228"/>
    </reaction>
</comment>
<dbReference type="Gene3D" id="1.10.1270.20">
    <property type="entry name" value="tRNA(m1g37)methyltransferase, domain 2"/>
    <property type="match status" value="1"/>
</dbReference>
<accession>A0AA48I7M0</accession>
<dbReference type="PANTHER" id="PTHR46417">
    <property type="entry name" value="TRNA (GUANINE-N(1)-)-METHYLTRANSFERASE"/>
    <property type="match status" value="1"/>
</dbReference>
<dbReference type="HAMAP" id="MF_00605">
    <property type="entry name" value="TrmD"/>
    <property type="match status" value="1"/>
</dbReference>
<organism evidence="19">
    <name type="scientific">Candidatus Improbicoccus pseudotrichonymphae</name>
    <dbReference type="NCBI Taxonomy" id="3033792"/>
    <lineage>
        <taxon>Bacteria</taxon>
        <taxon>Bacillati</taxon>
        <taxon>Bacillota</taxon>
        <taxon>Clostridia</taxon>
        <taxon>Candidatus Improbicoccus</taxon>
    </lineage>
</organism>
<comment type="function">
    <text evidence="1 15 17">Specifically methylates guanosine-37 in various tRNAs.</text>
</comment>
<comment type="similarity">
    <text evidence="3 15 17">Belongs to the RNA methyltransferase TrmD family.</text>
</comment>
<evidence type="ECO:0000259" key="18">
    <source>
        <dbReference type="Pfam" id="PF01746"/>
    </source>
</evidence>
<evidence type="ECO:0000256" key="15">
    <source>
        <dbReference type="HAMAP-Rule" id="MF_00605"/>
    </source>
</evidence>
<evidence type="ECO:0000256" key="1">
    <source>
        <dbReference type="ARBA" id="ARBA00002634"/>
    </source>
</evidence>
<dbReference type="PIRSF" id="PIRSF000386">
    <property type="entry name" value="tRNA_mtase"/>
    <property type="match status" value="1"/>
</dbReference>
<dbReference type="InterPro" id="IPR029028">
    <property type="entry name" value="Alpha/beta_knot_MTases"/>
</dbReference>
<dbReference type="GO" id="GO:0052906">
    <property type="term" value="F:tRNA (guanine(37)-N1)-methyltransferase activity"/>
    <property type="evidence" value="ECO:0007669"/>
    <property type="project" value="UniProtKB-UniRule"/>
</dbReference>
<dbReference type="FunFam" id="3.40.1280.10:FF:000001">
    <property type="entry name" value="tRNA (guanine-N(1)-)-methyltransferase"/>
    <property type="match status" value="1"/>
</dbReference>
<dbReference type="NCBIfam" id="NF000648">
    <property type="entry name" value="PRK00026.1"/>
    <property type="match status" value="1"/>
</dbReference>
<dbReference type="NCBIfam" id="TIGR00088">
    <property type="entry name" value="trmD"/>
    <property type="match status" value="1"/>
</dbReference>
<keyword evidence="7 15" id="KW-0963">Cytoplasm</keyword>
<keyword evidence="10 15" id="KW-0949">S-adenosyl-L-methionine</keyword>
<reference evidence="19" key="1">
    <citation type="journal article" date="2023" name="ISME J.">
        <title>Emergence of putative energy parasites within Clostridia revealed by genome analysis of a novel endosymbiotic clade.</title>
        <authorList>
            <person name="Takahashi K."/>
            <person name="Kuwahara H."/>
            <person name="Horikawa Y."/>
            <person name="Izawa K."/>
            <person name="Kato D."/>
            <person name="Inagaki T."/>
            <person name="Yuki M."/>
            <person name="Ohkuma M."/>
            <person name="Hongoh Y."/>
        </authorList>
    </citation>
    <scope>NUCLEOTIDE SEQUENCE</scope>
    <source>
        <strain evidence="19">CfP3-15</strain>
    </source>
</reference>
<evidence type="ECO:0000256" key="2">
    <source>
        <dbReference type="ARBA" id="ARBA00004496"/>
    </source>
</evidence>
<dbReference type="EMBL" id="AP027924">
    <property type="protein sequence ID" value="BED91568.1"/>
    <property type="molecule type" value="Genomic_DNA"/>
</dbReference>
<dbReference type="Proteomes" id="UP001337580">
    <property type="component" value="Chromosome"/>
</dbReference>
<dbReference type="InterPro" id="IPR029026">
    <property type="entry name" value="tRNA_m1G_MTases_N"/>
</dbReference>
<evidence type="ECO:0000256" key="7">
    <source>
        <dbReference type="ARBA" id="ARBA00022490"/>
    </source>
</evidence>
<keyword evidence="11 15" id="KW-0819">tRNA processing</keyword>